<dbReference type="Gene3D" id="3.40.50.300">
    <property type="entry name" value="P-loop containing nucleotide triphosphate hydrolases"/>
    <property type="match status" value="1"/>
</dbReference>
<evidence type="ECO:0000256" key="1">
    <source>
        <dbReference type="ARBA" id="ARBA00006360"/>
    </source>
</evidence>
<accession>A0A382I7B2</accession>
<dbReference type="AlphaFoldDB" id="A0A382I7B2"/>
<dbReference type="InterPro" id="IPR003593">
    <property type="entry name" value="AAA+_ATPase"/>
</dbReference>
<keyword evidence="10" id="KW-0239">DNA-directed DNA polymerase</keyword>
<dbReference type="Gene3D" id="1.20.272.10">
    <property type="match status" value="1"/>
</dbReference>
<dbReference type="SMART" id="SM00382">
    <property type="entry name" value="AAA"/>
    <property type="match status" value="1"/>
</dbReference>
<evidence type="ECO:0000256" key="9">
    <source>
        <dbReference type="ARBA" id="ARBA00022840"/>
    </source>
</evidence>
<dbReference type="GO" id="GO:0005524">
    <property type="term" value="F:ATP binding"/>
    <property type="evidence" value="ECO:0007669"/>
    <property type="project" value="UniProtKB-KW"/>
</dbReference>
<keyword evidence="6" id="KW-0479">Metal-binding</keyword>
<evidence type="ECO:0000256" key="10">
    <source>
        <dbReference type="ARBA" id="ARBA00022932"/>
    </source>
</evidence>
<gene>
    <name evidence="14" type="ORF">METZ01_LOCUS248262</name>
</gene>
<evidence type="ECO:0000256" key="2">
    <source>
        <dbReference type="ARBA" id="ARBA00012417"/>
    </source>
</evidence>
<dbReference type="CDD" id="cd00009">
    <property type="entry name" value="AAA"/>
    <property type="match status" value="1"/>
</dbReference>
<evidence type="ECO:0000256" key="5">
    <source>
        <dbReference type="ARBA" id="ARBA00022705"/>
    </source>
</evidence>
<evidence type="ECO:0000256" key="12">
    <source>
        <dbReference type="SAM" id="MobiDB-lite"/>
    </source>
</evidence>
<evidence type="ECO:0000256" key="8">
    <source>
        <dbReference type="ARBA" id="ARBA00022833"/>
    </source>
</evidence>
<keyword evidence="4" id="KW-0548">Nucleotidyltransferase</keyword>
<dbReference type="InterPro" id="IPR001270">
    <property type="entry name" value="ClpA/B"/>
</dbReference>
<sequence length="418" mass="43306">VAYTSLYRRYRPRRFAEMRGQEHVVAALRNAVAEERVLHAYLLSGPRGTGKTTAARILAKALNCTQLEAGEPCCRCDSCEAVDAGTSFDLHELDAASNNKVDDMRDLLAKVALGTPGRTKVYLLDEVHMLTPGAENALLKTLEEPPDHVVFVLATTEPHKVAETIRSRSQHLELNLLPSEQLEALTRDVVADADLEVDDAGISYVVRAGRGSARDTLSALDRVVAGGIPDDDSTTDALLTALAGSDAGAALGALAAGITRGREPRVTGEALLAALREAFLVSMGVPVTQLPEADRARAEAFAGEVTPAVITRALEALGTALVAMRRSPDPRVDLEVALVRLTSAAAPSGATGGPMPSSAAGDGVGAAIASLTSRVERLEAALEPGGGLPVAPSAPVISSASSAPPVPPPSRPAGRGPA</sequence>
<keyword evidence="9" id="KW-0067">ATP-binding</keyword>
<evidence type="ECO:0000256" key="6">
    <source>
        <dbReference type="ARBA" id="ARBA00022723"/>
    </source>
</evidence>
<dbReference type="FunFam" id="3.40.50.300:FF:000014">
    <property type="entry name" value="DNA polymerase III subunit gamma/tau"/>
    <property type="match status" value="1"/>
</dbReference>
<evidence type="ECO:0000259" key="13">
    <source>
        <dbReference type="SMART" id="SM00382"/>
    </source>
</evidence>
<reference evidence="14" key="1">
    <citation type="submission" date="2018-05" db="EMBL/GenBank/DDBJ databases">
        <authorList>
            <person name="Lanie J.A."/>
            <person name="Ng W.-L."/>
            <person name="Kazmierczak K.M."/>
            <person name="Andrzejewski T.M."/>
            <person name="Davidsen T.M."/>
            <person name="Wayne K.J."/>
            <person name="Tettelin H."/>
            <person name="Glass J.I."/>
            <person name="Rusch D."/>
            <person name="Podicherti R."/>
            <person name="Tsui H.-C.T."/>
            <person name="Winkler M.E."/>
        </authorList>
    </citation>
    <scope>NUCLEOTIDE SEQUENCE</scope>
</reference>
<dbReference type="InterPro" id="IPR027417">
    <property type="entry name" value="P-loop_NTPase"/>
</dbReference>
<name>A0A382I7B2_9ZZZZ</name>
<dbReference type="NCBIfam" id="TIGR02397">
    <property type="entry name" value="dnaX_nterm"/>
    <property type="match status" value="1"/>
</dbReference>
<comment type="similarity">
    <text evidence="1">Belongs to the DnaX/STICHEL family.</text>
</comment>
<feature type="compositionally biased region" description="Low complexity" evidence="12">
    <location>
        <begin position="389"/>
        <end position="403"/>
    </location>
</feature>
<dbReference type="SUPFAM" id="SSF48019">
    <property type="entry name" value="post-AAA+ oligomerization domain-like"/>
    <property type="match status" value="1"/>
</dbReference>
<keyword evidence="3" id="KW-0808">Transferase</keyword>
<protein>
    <recommendedName>
        <fullName evidence="2">DNA-directed DNA polymerase</fullName>
        <ecNumber evidence="2">2.7.7.7</ecNumber>
    </recommendedName>
</protein>
<dbReference type="GO" id="GO:0003887">
    <property type="term" value="F:DNA-directed DNA polymerase activity"/>
    <property type="evidence" value="ECO:0007669"/>
    <property type="project" value="UniProtKB-KW"/>
</dbReference>
<keyword evidence="8" id="KW-0862">Zinc</keyword>
<feature type="domain" description="AAA+ ATPase" evidence="13">
    <location>
        <begin position="37"/>
        <end position="179"/>
    </location>
</feature>
<feature type="non-terminal residue" evidence="14">
    <location>
        <position position="418"/>
    </location>
</feature>
<dbReference type="PANTHER" id="PTHR11669:SF0">
    <property type="entry name" value="PROTEIN STICHEL-LIKE 2"/>
    <property type="match status" value="1"/>
</dbReference>
<dbReference type="InterPro" id="IPR022754">
    <property type="entry name" value="DNA_pol_III_gamma-3"/>
</dbReference>
<comment type="catalytic activity">
    <reaction evidence="11">
        <text>DNA(n) + a 2'-deoxyribonucleoside 5'-triphosphate = DNA(n+1) + diphosphate</text>
        <dbReference type="Rhea" id="RHEA:22508"/>
        <dbReference type="Rhea" id="RHEA-COMP:17339"/>
        <dbReference type="Rhea" id="RHEA-COMP:17340"/>
        <dbReference type="ChEBI" id="CHEBI:33019"/>
        <dbReference type="ChEBI" id="CHEBI:61560"/>
        <dbReference type="ChEBI" id="CHEBI:173112"/>
        <dbReference type="EC" id="2.7.7.7"/>
    </reaction>
</comment>
<dbReference type="PRINTS" id="PR00300">
    <property type="entry name" value="CLPPROTEASEA"/>
</dbReference>
<evidence type="ECO:0000256" key="3">
    <source>
        <dbReference type="ARBA" id="ARBA00022679"/>
    </source>
</evidence>
<dbReference type="EC" id="2.7.7.7" evidence="2"/>
<dbReference type="Pfam" id="PF12169">
    <property type="entry name" value="DNA_pol3_gamma3"/>
    <property type="match status" value="1"/>
</dbReference>
<keyword evidence="7" id="KW-0547">Nucleotide-binding</keyword>
<feature type="non-terminal residue" evidence="14">
    <location>
        <position position="1"/>
    </location>
</feature>
<dbReference type="GO" id="GO:0009360">
    <property type="term" value="C:DNA polymerase III complex"/>
    <property type="evidence" value="ECO:0007669"/>
    <property type="project" value="InterPro"/>
</dbReference>
<dbReference type="GO" id="GO:0003677">
    <property type="term" value="F:DNA binding"/>
    <property type="evidence" value="ECO:0007669"/>
    <property type="project" value="InterPro"/>
</dbReference>
<keyword evidence="5" id="KW-0235">DNA replication</keyword>
<evidence type="ECO:0000313" key="14">
    <source>
        <dbReference type="EMBL" id="SVB95408.1"/>
    </source>
</evidence>
<dbReference type="GO" id="GO:0046872">
    <property type="term" value="F:metal ion binding"/>
    <property type="evidence" value="ECO:0007669"/>
    <property type="project" value="UniProtKB-KW"/>
</dbReference>
<proteinExistence type="inferred from homology"/>
<evidence type="ECO:0000256" key="4">
    <source>
        <dbReference type="ARBA" id="ARBA00022695"/>
    </source>
</evidence>
<feature type="region of interest" description="Disordered" evidence="12">
    <location>
        <begin position="384"/>
        <end position="418"/>
    </location>
</feature>
<dbReference type="EMBL" id="UINC01065585">
    <property type="protein sequence ID" value="SVB95408.1"/>
    <property type="molecule type" value="Genomic_DNA"/>
</dbReference>
<dbReference type="GO" id="GO:0006261">
    <property type="term" value="P:DNA-templated DNA replication"/>
    <property type="evidence" value="ECO:0007669"/>
    <property type="project" value="TreeGrafter"/>
</dbReference>
<dbReference type="InterPro" id="IPR050238">
    <property type="entry name" value="DNA_Rep/Repair_Clamp_Loader"/>
</dbReference>
<evidence type="ECO:0000256" key="7">
    <source>
        <dbReference type="ARBA" id="ARBA00022741"/>
    </source>
</evidence>
<dbReference type="PANTHER" id="PTHR11669">
    <property type="entry name" value="REPLICATION FACTOR C / DNA POLYMERASE III GAMMA-TAU SUBUNIT"/>
    <property type="match status" value="1"/>
</dbReference>
<dbReference type="InterPro" id="IPR012763">
    <property type="entry name" value="DNA_pol_III_sug/sutau_N"/>
</dbReference>
<evidence type="ECO:0000256" key="11">
    <source>
        <dbReference type="ARBA" id="ARBA00049244"/>
    </source>
</evidence>
<dbReference type="SUPFAM" id="SSF52540">
    <property type="entry name" value="P-loop containing nucleoside triphosphate hydrolases"/>
    <property type="match status" value="1"/>
</dbReference>
<dbReference type="Pfam" id="PF13177">
    <property type="entry name" value="DNA_pol3_delta2"/>
    <property type="match status" value="1"/>
</dbReference>
<dbReference type="InterPro" id="IPR008921">
    <property type="entry name" value="DNA_pol3_clamp-load_cplx_C"/>
</dbReference>
<organism evidence="14">
    <name type="scientific">marine metagenome</name>
    <dbReference type="NCBI Taxonomy" id="408172"/>
    <lineage>
        <taxon>unclassified sequences</taxon>
        <taxon>metagenomes</taxon>
        <taxon>ecological metagenomes</taxon>
    </lineage>
</organism>